<dbReference type="InParanoid" id="A0A2J7R6Y7"/>
<feature type="region of interest" description="Disordered" evidence="1">
    <location>
        <begin position="53"/>
        <end position="82"/>
    </location>
</feature>
<sequence length="139" mass="15648">MNECFLFCFQKLTISLCILFGTGTTMAFPQSSFYAGNRKEIYPNVLSRFGGDDTNVDNRFGENSPSTSSVAPTSTRTDSLHDPDIVSRVATWPKEHQPFWYLNSLHINSQRGQNVPCRNCVNQESIPQPLPRSPFAQIN</sequence>
<accession>A0A2J7R6Y7</accession>
<organism evidence="3 4">
    <name type="scientific">Cryptotermes secundus</name>
    <dbReference type="NCBI Taxonomy" id="105785"/>
    <lineage>
        <taxon>Eukaryota</taxon>
        <taxon>Metazoa</taxon>
        <taxon>Ecdysozoa</taxon>
        <taxon>Arthropoda</taxon>
        <taxon>Hexapoda</taxon>
        <taxon>Insecta</taxon>
        <taxon>Pterygota</taxon>
        <taxon>Neoptera</taxon>
        <taxon>Polyneoptera</taxon>
        <taxon>Dictyoptera</taxon>
        <taxon>Blattodea</taxon>
        <taxon>Blattoidea</taxon>
        <taxon>Termitoidae</taxon>
        <taxon>Kalotermitidae</taxon>
        <taxon>Cryptotermitinae</taxon>
        <taxon>Cryptotermes</taxon>
    </lineage>
</organism>
<evidence type="ECO:0000313" key="4">
    <source>
        <dbReference type="Proteomes" id="UP000235965"/>
    </source>
</evidence>
<evidence type="ECO:0000256" key="2">
    <source>
        <dbReference type="SAM" id="SignalP"/>
    </source>
</evidence>
<evidence type="ECO:0000256" key="1">
    <source>
        <dbReference type="SAM" id="MobiDB-lite"/>
    </source>
</evidence>
<dbReference type="STRING" id="105785.A0A2J7R6Y7"/>
<dbReference type="AlphaFoldDB" id="A0A2J7R6Y7"/>
<dbReference type="EMBL" id="NEVH01006740">
    <property type="protein sequence ID" value="PNF36593.1"/>
    <property type="molecule type" value="Genomic_DNA"/>
</dbReference>
<comment type="caution">
    <text evidence="3">The sequence shown here is derived from an EMBL/GenBank/DDBJ whole genome shotgun (WGS) entry which is preliminary data.</text>
</comment>
<proteinExistence type="predicted"/>
<reference evidence="3 4" key="1">
    <citation type="submission" date="2017-12" db="EMBL/GenBank/DDBJ databases">
        <title>Hemimetabolous genomes reveal molecular basis of termite eusociality.</title>
        <authorList>
            <person name="Harrison M.C."/>
            <person name="Jongepier E."/>
            <person name="Robertson H.M."/>
            <person name="Arning N."/>
            <person name="Bitard-Feildel T."/>
            <person name="Chao H."/>
            <person name="Childers C.P."/>
            <person name="Dinh H."/>
            <person name="Doddapaneni H."/>
            <person name="Dugan S."/>
            <person name="Gowin J."/>
            <person name="Greiner C."/>
            <person name="Han Y."/>
            <person name="Hu H."/>
            <person name="Hughes D.S.T."/>
            <person name="Huylmans A.-K."/>
            <person name="Kemena C."/>
            <person name="Kremer L.P.M."/>
            <person name="Lee S.L."/>
            <person name="Lopez-Ezquerra A."/>
            <person name="Mallet L."/>
            <person name="Monroy-Kuhn J.M."/>
            <person name="Moser A."/>
            <person name="Murali S.C."/>
            <person name="Muzny D.M."/>
            <person name="Otani S."/>
            <person name="Piulachs M.-D."/>
            <person name="Poelchau M."/>
            <person name="Qu J."/>
            <person name="Schaub F."/>
            <person name="Wada-Katsumata A."/>
            <person name="Worley K.C."/>
            <person name="Xie Q."/>
            <person name="Ylla G."/>
            <person name="Poulsen M."/>
            <person name="Gibbs R.A."/>
            <person name="Schal C."/>
            <person name="Richards S."/>
            <person name="Belles X."/>
            <person name="Korb J."/>
            <person name="Bornberg-Bauer E."/>
        </authorList>
    </citation>
    <scope>NUCLEOTIDE SEQUENCE [LARGE SCALE GENOMIC DNA]</scope>
    <source>
        <tissue evidence="3">Whole body</tissue>
    </source>
</reference>
<keyword evidence="2" id="KW-0732">Signal</keyword>
<keyword evidence="4" id="KW-1185">Reference proteome</keyword>
<gene>
    <name evidence="3" type="ORF">B7P43_G14681</name>
</gene>
<name>A0A2J7R6Y7_9NEOP</name>
<feature type="signal peptide" evidence="2">
    <location>
        <begin position="1"/>
        <end position="27"/>
    </location>
</feature>
<feature type="compositionally biased region" description="Low complexity" evidence="1">
    <location>
        <begin position="64"/>
        <end position="77"/>
    </location>
</feature>
<dbReference type="OrthoDB" id="6612236at2759"/>
<feature type="chain" id="PRO_5014367579" evidence="2">
    <location>
        <begin position="28"/>
        <end position="139"/>
    </location>
</feature>
<protein>
    <submittedName>
        <fullName evidence="3">Uncharacterized protein</fullName>
    </submittedName>
</protein>
<evidence type="ECO:0000313" key="3">
    <source>
        <dbReference type="EMBL" id="PNF36593.1"/>
    </source>
</evidence>
<dbReference type="Proteomes" id="UP000235965">
    <property type="component" value="Unassembled WGS sequence"/>
</dbReference>